<accession>A0ACC6V2P1</accession>
<reference evidence="1" key="1">
    <citation type="submission" date="2024-07" db="EMBL/GenBank/DDBJ databases">
        <title>Metagenome and Metagenome-Assembled Genomes of Archaea from a hot spring from the geothermal field of Los Azufres, Mexico.</title>
        <authorList>
            <person name="Marin-Paredes R."/>
            <person name="Martinez-Romero E."/>
            <person name="Servin-Garciduenas L.E."/>
        </authorList>
    </citation>
    <scope>NUCLEOTIDE SEQUENCE</scope>
</reference>
<sequence>MIKRAEELWIKWRGKLKEEAYPLARAAAEKLSGAAILVGSYAKGISAPTATWIR</sequence>
<proteinExistence type="predicted"/>
<evidence type="ECO:0000313" key="2">
    <source>
        <dbReference type="Proteomes" id="UP000033636"/>
    </source>
</evidence>
<protein>
    <submittedName>
        <fullName evidence="1">Uncharacterized protein</fullName>
    </submittedName>
</protein>
<dbReference type="Proteomes" id="UP000033636">
    <property type="component" value="Unassembled WGS sequence"/>
</dbReference>
<comment type="caution">
    <text evidence="1">The sequence shown here is derived from an EMBL/GenBank/DDBJ whole genome shotgun (WGS) entry which is preliminary data.</text>
</comment>
<gene>
    <name evidence="1" type="ORF">TU35_008905</name>
</gene>
<organism evidence="1 2">
    <name type="scientific">Thermoproteus sp. AZ2</name>
    <dbReference type="NCBI Taxonomy" id="1609232"/>
    <lineage>
        <taxon>Archaea</taxon>
        <taxon>Thermoproteota</taxon>
        <taxon>Thermoprotei</taxon>
        <taxon>Thermoproteales</taxon>
        <taxon>Thermoproteaceae</taxon>
        <taxon>Thermoproteus</taxon>
    </lineage>
</organism>
<evidence type="ECO:0000313" key="1">
    <source>
        <dbReference type="EMBL" id="MFB6491333.1"/>
    </source>
</evidence>
<dbReference type="EMBL" id="JZWT02000029">
    <property type="protein sequence ID" value="MFB6491333.1"/>
    <property type="molecule type" value="Genomic_DNA"/>
</dbReference>
<name>A0ACC6V2P1_9CREN</name>